<proteinExistence type="predicted"/>
<dbReference type="Proteomes" id="UP000076154">
    <property type="component" value="Unassembled WGS sequence"/>
</dbReference>
<keyword evidence="4" id="KW-1185">Reference proteome</keyword>
<dbReference type="PANTHER" id="PTHR46377:SF1">
    <property type="entry name" value="DUAL SPECIFICITY PROTEIN PHOSPHATASE 19"/>
    <property type="match status" value="1"/>
</dbReference>
<dbReference type="PROSITE" id="PS50054">
    <property type="entry name" value="TYR_PHOSPHATASE_DUAL"/>
    <property type="match status" value="1"/>
</dbReference>
<feature type="domain" description="Tyrosine specific protein phosphatases" evidence="2">
    <location>
        <begin position="73"/>
        <end position="133"/>
    </location>
</feature>
<sequence length="174" mass="18653">MAPRTKGQAKDAASLVFSPYLYLGPRTSVSPRFIRAHGITHVLSIGATPASKDLAGVIYHRLSLLDDTASSIDDVSDAANEIITALPKNGKILVHCSAAISRSPTIVAAYLMKKCDMSLREALGVIIRARPAVCPNSGFLVQLKELEVRLRGASSLEVDSLPARKDERIALFAD</sequence>
<dbReference type="EMBL" id="LUEZ02000107">
    <property type="protein sequence ID" value="RDB17906.1"/>
    <property type="molecule type" value="Genomic_DNA"/>
</dbReference>
<dbReference type="SMART" id="SM00195">
    <property type="entry name" value="DSPc"/>
    <property type="match status" value="1"/>
</dbReference>
<dbReference type="OrthoDB" id="10252009at2759"/>
<evidence type="ECO:0000259" key="2">
    <source>
        <dbReference type="PROSITE" id="PS50056"/>
    </source>
</evidence>
<evidence type="ECO:0000259" key="1">
    <source>
        <dbReference type="PROSITE" id="PS50054"/>
    </source>
</evidence>
<reference evidence="3" key="1">
    <citation type="submission" date="2018-04" db="EMBL/GenBank/DDBJ databases">
        <title>Whole genome sequencing of Hypsizygus marmoreus.</title>
        <authorList>
            <person name="Choi I.-G."/>
            <person name="Min B."/>
            <person name="Kim J.-G."/>
            <person name="Kim S."/>
            <person name="Oh Y.-L."/>
            <person name="Kong W.-S."/>
            <person name="Park H."/>
            <person name="Jeong J."/>
            <person name="Song E.-S."/>
        </authorList>
    </citation>
    <scope>NUCLEOTIDE SEQUENCE [LARGE SCALE GENOMIC DNA]</scope>
    <source>
        <strain evidence="3">51987-8</strain>
    </source>
</reference>
<dbReference type="Gene3D" id="3.90.190.10">
    <property type="entry name" value="Protein tyrosine phosphatase superfamily"/>
    <property type="match status" value="1"/>
</dbReference>
<dbReference type="InterPro" id="IPR020422">
    <property type="entry name" value="TYR_PHOSPHATASE_DUAL_dom"/>
</dbReference>
<dbReference type="InParanoid" id="A0A369JGF4"/>
<dbReference type="Pfam" id="PF00782">
    <property type="entry name" value="DSPc"/>
    <property type="match status" value="1"/>
</dbReference>
<name>A0A369JGF4_HYPMA</name>
<gene>
    <name evidence="3" type="primary">Dusp19</name>
    <name evidence="3" type="ORF">Hypma_000887</name>
</gene>
<dbReference type="PANTHER" id="PTHR46377">
    <property type="entry name" value="DUAL SPECIFICITY PROTEIN PHOSPHATASE 19"/>
    <property type="match status" value="1"/>
</dbReference>
<dbReference type="PROSITE" id="PS50056">
    <property type="entry name" value="TYR_PHOSPHATASE_2"/>
    <property type="match status" value="1"/>
</dbReference>
<dbReference type="InterPro" id="IPR029021">
    <property type="entry name" value="Prot-tyrosine_phosphatase-like"/>
</dbReference>
<dbReference type="InterPro" id="IPR000387">
    <property type="entry name" value="Tyr_Pase_dom"/>
</dbReference>
<evidence type="ECO:0000313" key="4">
    <source>
        <dbReference type="Proteomes" id="UP000076154"/>
    </source>
</evidence>
<dbReference type="SUPFAM" id="SSF52799">
    <property type="entry name" value="(Phosphotyrosine protein) phosphatases II"/>
    <property type="match status" value="1"/>
</dbReference>
<organism evidence="3 4">
    <name type="scientific">Hypsizygus marmoreus</name>
    <name type="common">White beech mushroom</name>
    <name type="synonym">Agaricus marmoreus</name>
    <dbReference type="NCBI Taxonomy" id="39966"/>
    <lineage>
        <taxon>Eukaryota</taxon>
        <taxon>Fungi</taxon>
        <taxon>Dikarya</taxon>
        <taxon>Basidiomycota</taxon>
        <taxon>Agaricomycotina</taxon>
        <taxon>Agaricomycetes</taxon>
        <taxon>Agaricomycetidae</taxon>
        <taxon>Agaricales</taxon>
        <taxon>Tricholomatineae</taxon>
        <taxon>Lyophyllaceae</taxon>
        <taxon>Hypsizygus</taxon>
    </lineage>
</organism>
<accession>A0A369JGF4</accession>
<dbReference type="InterPro" id="IPR000340">
    <property type="entry name" value="Dual-sp_phosphatase_cat-dom"/>
</dbReference>
<comment type="caution">
    <text evidence="3">The sequence shown here is derived from an EMBL/GenBank/DDBJ whole genome shotgun (WGS) entry which is preliminary data.</text>
</comment>
<dbReference type="AlphaFoldDB" id="A0A369JGF4"/>
<evidence type="ECO:0000313" key="3">
    <source>
        <dbReference type="EMBL" id="RDB17906.1"/>
    </source>
</evidence>
<dbReference type="CDD" id="cd14498">
    <property type="entry name" value="DSP"/>
    <property type="match status" value="1"/>
</dbReference>
<protein>
    <submittedName>
        <fullName evidence="3">Dual specificity protein phosphatase 19</fullName>
    </submittedName>
</protein>
<dbReference type="GO" id="GO:0008579">
    <property type="term" value="F:JUN kinase phosphatase activity"/>
    <property type="evidence" value="ECO:0007669"/>
    <property type="project" value="TreeGrafter"/>
</dbReference>
<feature type="domain" description="Tyrosine-protein phosphatase" evidence="1">
    <location>
        <begin position="12"/>
        <end position="152"/>
    </location>
</feature>
<dbReference type="STRING" id="39966.A0A369JGF4"/>
<dbReference type="GO" id="GO:0005737">
    <property type="term" value="C:cytoplasm"/>
    <property type="evidence" value="ECO:0007669"/>
    <property type="project" value="TreeGrafter"/>
</dbReference>